<dbReference type="InterPro" id="IPR002104">
    <property type="entry name" value="Integrase_catalytic"/>
</dbReference>
<dbReference type="CDD" id="cd00796">
    <property type="entry name" value="INT_Rci_Hp1_C"/>
    <property type="match status" value="1"/>
</dbReference>
<dbReference type="InterPro" id="IPR013762">
    <property type="entry name" value="Integrase-like_cat_sf"/>
</dbReference>
<organism evidence="4 5">
    <name type="scientific">Candidatus Raymondbacteria bacterium RIFOXYD12_FULL_49_13</name>
    <dbReference type="NCBI Taxonomy" id="1817890"/>
    <lineage>
        <taxon>Bacteria</taxon>
        <taxon>Raymondiibacteriota</taxon>
    </lineage>
</organism>
<keyword evidence="1" id="KW-0238">DNA-binding</keyword>
<dbReference type="PROSITE" id="PS51898">
    <property type="entry name" value="TYR_RECOMBINASE"/>
    <property type="match status" value="1"/>
</dbReference>
<protein>
    <recommendedName>
        <fullName evidence="3">Tyr recombinase domain-containing protein</fullName>
    </recommendedName>
</protein>
<dbReference type="GO" id="GO:0006310">
    <property type="term" value="P:DNA recombination"/>
    <property type="evidence" value="ECO:0007669"/>
    <property type="project" value="UniProtKB-KW"/>
</dbReference>
<dbReference type="GO" id="GO:0003677">
    <property type="term" value="F:DNA binding"/>
    <property type="evidence" value="ECO:0007669"/>
    <property type="project" value="UniProtKB-KW"/>
</dbReference>
<dbReference type="PANTHER" id="PTHR30349:SF94">
    <property type="entry name" value="INTEGRASE_RECOMBINASE HI_1414-RELATED"/>
    <property type="match status" value="1"/>
</dbReference>
<dbReference type="PANTHER" id="PTHR30349">
    <property type="entry name" value="PHAGE INTEGRASE-RELATED"/>
    <property type="match status" value="1"/>
</dbReference>
<proteinExistence type="predicted"/>
<feature type="domain" description="Tyr recombinase" evidence="3">
    <location>
        <begin position="175"/>
        <end position="343"/>
    </location>
</feature>
<keyword evidence="2" id="KW-0233">DNA recombination</keyword>
<dbReference type="EMBL" id="MFYX01000107">
    <property type="protein sequence ID" value="OGK02488.1"/>
    <property type="molecule type" value="Genomic_DNA"/>
</dbReference>
<dbReference type="Pfam" id="PF00589">
    <property type="entry name" value="Phage_integrase"/>
    <property type="match status" value="1"/>
</dbReference>
<dbReference type="GO" id="GO:0015074">
    <property type="term" value="P:DNA integration"/>
    <property type="evidence" value="ECO:0007669"/>
    <property type="project" value="InterPro"/>
</dbReference>
<dbReference type="InterPro" id="IPR011010">
    <property type="entry name" value="DNA_brk_join_enz"/>
</dbReference>
<dbReference type="AlphaFoldDB" id="A0A1F7F7E3"/>
<dbReference type="SUPFAM" id="SSF56349">
    <property type="entry name" value="DNA breaking-rejoining enzymes"/>
    <property type="match status" value="1"/>
</dbReference>
<evidence type="ECO:0000259" key="3">
    <source>
        <dbReference type="PROSITE" id="PS51898"/>
    </source>
</evidence>
<gene>
    <name evidence="4" type="ORF">A2519_12165</name>
</gene>
<dbReference type="InterPro" id="IPR010998">
    <property type="entry name" value="Integrase_recombinase_N"/>
</dbReference>
<dbReference type="Gene3D" id="1.10.150.130">
    <property type="match status" value="1"/>
</dbReference>
<sequence length="362" mass="41744">MGLIKTRQGWAIDYYRNGRRVQEYISESKTLAAQALARVKTELAQDRYFPDRPTGGEIKVSEILERYWSEHLQYRKSGNDRWGVNESIKAFGSYTLTALRKEEIERWMKATLGTPWKSRRKRKDGKPTVSAAKPATVNRILQALSAAINHGIKTEFIRGYKNPCAMVRKLPENNVRDFTIDETQFTALMRVLPDYLKPVIAFAYYTGCRKGEILNLKKADLDFFGNTAFIRDTKNDESRYVPLAPELKEVLVRLSGEHLESPYLFTHADGRRVQDLKKSWWTALKRVKLEHLHFHDLRHTALTNWHNAGHSHFLIMQASGHKTLSCFQRYLSFRNNDLQKLVLGKGSDNLETGKVVEIAKAC</sequence>
<dbReference type="Proteomes" id="UP000179243">
    <property type="component" value="Unassembled WGS sequence"/>
</dbReference>
<reference evidence="4 5" key="1">
    <citation type="journal article" date="2016" name="Nat. Commun.">
        <title>Thousands of microbial genomes shed light on interconnected biogeochemical processes in an aquifer system.</title>
        <authorList>
            <person name="Anantharaman K."/>
            <person name="Brown C.T."/>
            <person name="Hug L.A."/>
            <person name="Sharon I."/>
            <person name="Castelle C.J."/>
            <person name="Probst A.J."/>
            <person name="Thomas B.C."/>
            <person name="Singh A."/>
            <person name="Wilkins M.J."/>
            <person name="Karaoz U."/>
            <person name="Brodie E.L."/>
            <person name="Williams K.H."/>
            <person name="Hubbard S.S."/>
            <person name="Banfield J.F."/>
        </authorList>
    </citation>
    <scope>NUCLEOTIDE SEQUENCE [LARGE SCALE GENOMIC DNA]</scope>
</reference>
<evidence type="ECO:0000256" key="1">
    <source>
        <dbReference type="ARBA" id="ARBA00023125"/>
    </source>
</evidence>
<dbReference type="Gene3D" id="1.10.443.10">
    <property type="entry name" value="Intergrase catalytic core"/>
    <property type="match status" value="1"/>
</dbReference>
<evidence type="ECO:0000313" key="5">
    <source>
        <dbReference type="Proteomes" id="UP000179243"/>
    </source>
</evidence>
<evidence type="ECO:0000313" key="4">
    <source>
        <dbReference type="EMBL" id="OGK02488.1"/>
    </source>
</evidence>
<comment type="caution">
    <text evidence="4">The sequence shown here is derived from an EMBL/GenBank/DDBJ whole genome shotgun (WGS) entry which is preliminary data.</text>
</comment>
<evidence type="ECO:0000256" key="2">
    <source>
        <dbReference type="ARBA" id="ARBA00023172"/>
    </source>
</evidence>
<dbReference type="InterPro" id="IPR050090">
    <property type="entry name" value="Tyrosine_recombinase_XerCD"/>
</dbReference>
<accession>A0A1F7F7E3</accession>
<name>A0A1F7F7E3_UNCRA</name>